<dbReference type="Proteomes" id="UP001066276">
    <property type="component" value="Chromosome 6"/>
</dbReference>
<protein>
    <submittedName>
        <fullName evidence="1">Uncharacterized protein</fullName>
    </submittedName>
</protein>
<keyword evidence="2" id="KW-1185">Reference proteome</keyword>
<gene>
    <name evidence="1" type="ORF">NDU88_011530</name>
</gene>
<name>A0AAV7QZD4_PLEWA</name>
<reference evidence="1" key="1">
    <citation type="journal article" date="2022" name="bioRxiv">
        <title>Sequencing and chromosome-scale assembly of the giantPleurodeles waltlgenome.</title>
        <authorList>
            <person name="Brown T."/>
            <person name="Elewa A."/>
            <person name="Iarovenko S."/>
            <person name="Subramanian E."/>
            <person name="Araus A.J."/>
            <person name="Petzold A."/>
            <person name="Susuki M."/>
            <person name="Suzuki K.-i.T."/>
            <person name="Hayashi T."/>
            <person name="Toyoda A."/>
            <person name="Oliveira C."/>
            <person name="Osipova E."/>
            <person name="Leigh N.D."/>
            <person name="Simon A."/>
            <person name="Yun M.H."/>
        </authorList>
    </citation>
    <scope>NUCLEOTIDE SEQUENCE</scope>
    <source>
        <strain evidence="1">20211129_DDA</strain>
        <tissue evidence="1">Liver</tissue>
    </source>
</reference>
<dbReference type="AlphaFoldDB" id="A0AAV7QZD4"/>
<evidence type="ECO:0000313" key="2">
    <source>
        <dbReference type="Proteomes" id="UP001066276"/>
    </source>
</evidence>
<dbReference type="EMBL" id="JANPWB010000010">
    <property type="protein sequence ID" value="KAJ1145239.1"/>
    <property type="molecule type" value="Genomic_DNA"/>
</dbReference>
<sequence length="110" mass="12986">MPDVLLWGSLTPENSIDRLVELTYQDVLDDGFCPIKQYYFTRKGAWPEGGSWNIEEKREEPDETSVVRRVEEPWPPKTTRRILPLIWMIKWYIVKPGKTIYATSRRSSLN</sequence>
<evidence type="ECO:0000313" key="1">
    <source>
        <dbReference type="EMBL" id="KAJ1145239.1"/>
    </source>
</evidence>
<organism evidence="1 2">
    <name type="scientific">Pleurodeles waltl</name>
    <name type="common">Iberian ribbed newt</name>
    <dbReference type="NCBI Taxonomy" id="8319"/>
    <lineage>
        <taxon>Eukaryota</taxon>
        <taxon>Metazoa</taxon>
        <taxon>Chordata</taxon>
        <taxon>Craniata</taxon>
        <taxon>Vertebrata</taxon>
        <taxon>Euteleostomi</taxon>
        <taxon>Amphibia</taxon>
        <taxon>Batrachia</taxon>
        <taxon>Caudata</taxon>
        <taxon>Salamandroidea</taxon>
        <taxon>Salamandridae</taxon>
        <taxon>Pleurodelinae</taxon>
        <taxon>Pleurodeles</taxon>
    </lineage>
</organism>
<accession>A0AAV7QZD4</accession>
<proteinExistence type="predicted"/>
<comment type="caution">
    <text evidence="1">The sequence shown here is derived from an EMBL/GenBank/DDBJ whole genome shotgun (WGS) entry which is preliminary data.</text>
</comment>